<accession>U4L433</accession>
<protein>
    <submittedName>
        <fullName evidence="1">Uncharacterized protein</fullName>
    </submittedName>
</protein>
<proteinExistence type="predicted"/>
<sequence length="67" mass="7715">MKPTSEAHKDQQLLRNEEEKAMVMFCQHVDDLGHPLNLGTLKAFAIAVQPPSKCRDIGKHWTIWFLN</sequence>
<name>U4L433_PYROM</name>
<keyword evidence="2" id="KW-1185">Reference proteome</keyword>
<dbReference type="Proteomes" id="UP000018144">
    <property type="component" value="Unassembled WGS sequence"/>
</dbReference>
<organism evidence="1 2">
    <name type="scientific">Pyronema omphalodes (strain CBS 100304)</name>
    <name type="common">Pyronema confluens</name>
    <dbReference type="NCBI Taxonomy" id="1076935"/>
    <lineage>
        <taxon>Eukaryota</taxon>
        <taxon>Fungi</taxon>
        <taxon>Dikarya</taxon>
        <taxon>Ascomycota</taxon>
        <taxon>Pezizomycotina</taxon>
        <taxon>Pezizomycetes</taxon>
        <taxon>Pezizales</taxon>
        <taxon>Pyronemataceae</taxon>
        <taxon>Pyronema</taxon>
    </lineage>
</organism>
<reference evidence="1 2" key="1">
    <citation type="journal article" date="2013" name="PLoS Genet.">
        <title>The genome and development-dependent transcriptomes of Pyronema confluens: a window into fungal evolution.</title>
        <authorList>
            <person name="Traeger S."/>
            <person name="Altegoer F."/>
            <person name="Freitag M."/>
            <person name="Gabaldon T."/>
            <person name="Kempken F."/>
            <person name="Kumar A."/>
            <person name="Marcet-Houben M."/>
            <person name="Poggeler S."/>
            <person name="Stajich J.E."/>
            <person name="Nowrousian M."/>
        </authorList>
    </citation>
    <scope>NUCLEOTIDE SEQUENCE [LARGE SCALE GENOMIC DNA]</scope>
    <source>
        <strain evidence="2">CBS 100304</strain>
        <tissue evidence="1">Vegetative mycelium</tissue>
    </source>
</reference>
<dbReference type="OrthoDB" id="4207519at2759"/>
<dbReference type="EMBL" id="HF935578">
    <property type="protein sequence ID" value="CCX10951.1"/>
    <property type="molecule type" value="Genomic_DNA"/>
</dbReference>
<evidence type="ECO:0000313" key="2">
    <source>
        <dbReference type="Proteomes" id="UP000018144"/>
    </source>
</evidence>
<gene>
    <name evidence="1" type="ORF">PCON_10545</name>
</gene>
<evidence type="ECO:0000313" key="1">
    <source>
        <dbReference type="EMBL" id="CCX10951.1"/>
    </source>
</evidence>
<dbReference type="AlphaFoldDB" id="U4L433"/>